<keyword evidence="1" id="KW-0812">Transmembrane</keyword>
<evidence type="ECO:0000313" key="2">
    <source>
        <dbReference type="EMBL" id="BAF58295.1"/>
    </source>
</evidence>
<feature type="transmembrane region" description="Helical" evidence="1">
    <location>
        <begin position="103"/>
        <end position="125"/>
    </location>
</feature>
<feature type="transmembrane region" description="Helical" evidence="1">
    <location>
        <begin position="75"/>
        <end position="97"/>
    </location>
</feature>
<accession>A5D634</accession>
<reference evidence="3" key="1">
    <citation type="journal article" date="2008" name="Genome Res.">
        <title>The genome of Pelotomaculum thermopropionicum reveals niche-associated evolution in anaerobic microbiota.</title>
        <authorList>
            <person name="Kosaka T."/>
            <person name="Kato S."/>
            <person name="Shimoyama T."/>
            <person name="Ishii S."/>
            <person name="Abe T."/>
            <person name="Watanabe K."/>
        </authorList>
    </citation>
    <scope>NUCLEOTIDE SEQUENCE [LARGE SCALE GENOMIC DNA]</scope>
    <source>
        <strain evidence="3">DSM 13744 / JCM 10971 / SI</strain>
    </source>
</reference>
<dbReference type="STRING" id="370438.PTH_0114"/>
<dbReference type="EMBL" id="AP009389">
    <property type="protein sequence ID" value="BAF58295.1"/>
    <property type="molecule type" value="Genomic_DNA"/>
</dbReference>
<protein>
    <submittedName>
        <fullName evidence="2">Hypothetical membrane protein</fullName>
    </submittedName>
</protein>
<dbReference type="AlphaFoldDB" id="A5D634"/>
<keyword evidence="3" id="KW-1185">Reference proteome</keyword>
<dbReference type="eggNOG" id="ENOG5033B2Y">
    <property type="taxonomic scope" value="Bacteria"/>
</dbReference>
<keyword evidence="1" id="KW-0472">Membrane</keyword>
<keyword evidence="1" id="KW-1133">Transmembrane helix</keyword>
<proteinExistence type="predicted"/>
<sequence length="133" mass="14308">MLMSLVLAVPAAVLAWLANCLLGGLPLKKKVIVASFVEEALKTLPAAFFSASIFLTHLFFGAAEGIWEILAGRRNGFYAGLSALASHSLFGCITLFACDFYGVVPALAAGYLAHALWNYAVLEYLPARRDGRR</sequence>
<feature type="transmembrane region" description="Helical" evidence="1">
    <location>
        <begin position="44"/>
        <end position="63"/>
    </location>
</feature>
<dbReference type="KEGG" id="pth:PTH_0114"/>
<organism evidence="2 3">
    <name type="scientific">Pelotomaculum thermopropionicum (strain DSM 13744 / JCM 10971 / SI)</name>
    <dbReference type="NCBI Taxonomy" id="370438"/>
    <lineage>
        <taxon>Bacteria</taxon>
        <taxon>Bacillati</taxon>
        <taxon>Bacillota</taxon>
        <taxon>Clostridia</taxon>
        <taxon>Eubacteriales</taxon>
        <taxon>Desulfotomaculaceae</taxon>
        <taxon>Pelotomaculum</taxon>
    </lineage>
</organism>
<evidence type="ECO:0000256" key="1">
    <source>
        <dbReference type="SAM" id="Phobius"/>
    </source>
</evidence>
<dbReference type="HOGENOM" id="CLU_150612_0_0_9"/>
<evidence type="ECO:0000313" key="3">
    <source>
        <dbReference type="Proteomes" id="UP000006556"/>
    </source>
</evidence>
<dbReference type="Proteomes" id="UP000006556">
    <property type="component" value="Chromosome"/>
</dbReference>
<gene>
    <name evidence="2" type="ordered locus">PTH_0114</name>
</gene>
<name>A5D634_PELTS</name>